<feature type="domain" description="Cyclic nucleotide-binding" evidence="1">
    <location>
        <begin position="31"/>
        <end position="116"/>
    </location>
</feature>
<name>F4CBS2_SPHS2</name>
<reference evidence="2" key="1">
    <citation type="submission" date="2011-03" db="EMBL/GenBank/DDBJ databases">
        <title>Complete sequence of Sphingobacterium sp. 21.</title>
        <authorList>
            <consortium name="US DOE Joint Genome Institute"/>
            <person name="Lucas S."/>
            <person name="Copeland A."/>
            <person name="Lapidus A."/>
            <person name="Cheng J.-F."/>
            <person name="Goodwin L."/>
            <person name="Pitluck S."/>
            <person name="Davenport K."/>
            <person name="Detter J.C."/>
            <person name="Han C."/>
            <person name="Tapia R."/>
            <person name="Land M."/>
            <person name="Hauser L."/>
            <person name="Kyrpides N."/>
            <person name="Ivanova N."/>
            <person name="Ovchinnikova G."/>
            <person name="Pagani I."/>
            <person name="Siebers A.K."/>
            <person name="Allgaier M."/>
            <person name="Thelen M.P."/>
            <person name="Hugenholtz P."/>
            <person name="Woyke T."/>
        </authorList>
    </citation>
    <scope>NUCLEOTIDE SEQUENCE</scope>
    <source>
        <strain evidence="2">21</strain>
    </source>
</reference>
<dbReference type="HOGENOM" id="CLU_075053_9_2_10"/>
<protein>
    <submittedName>
        <fullName evidence="2">Putative transcriptional regulator, Crp/Fnr family</fullName>
    </submittedName>
</protein>
<dbReference type="PATRIC" id="fig|743722.3.peg.2248"/>
<dbReference type="STRING" id="743722.Sph21_2105"/>
<dbReference type="InterPro" id="IPR014710">
    <property type="entry name" value="RmlC-like_jellyroll"/>
</dbReference>
<dbReference type="OrthoDB" id="1092431at2"/>
<evidence type="ECO:0000313" key="2">
    <source>
        <dbReference type="EMBL" id="ADZ78664.1"/>
    </source>
</evidence>
<dbReference type="eggNOG" id="COG0664">
    <property type="taxonomic scope" value="Bacteria"/>
</dbReference>
<gene>
    <name evidence="2" type="ordered locus">Sph21_2105</name>
</gene>
<accession>F4CBS2</accession>
<dbReference type="EMBL" id="CP002584">
    <property type="protein sequence ID" value="ADZ78664.1"/>
    <property type="molecule type" value="Genomic_DNA"/>
</dbReference>
<dbReference type="KEGG" id="shg:Sph21_2105"/>
<dbReference type="InterPro" id="IPR018490">
    <property type="entry name" value="cNMP-bd_dom_sf"/>
</dbReference>
<dbReference type="InterPro" id="IPR000595">
    <property type="entry name" value="cNMP-bd_dom"/>
</dbReference>
<dbReference type="SUPFAM" id="SSF51206">
    <property type="entry name" value="cAMP-binding domain-like"/>
    <property type="match status" value="1"/>
</dbReference>
<dbReference type="Gene3D" id="2.60.120.10">
    <property type="entry name" value="Jelly Rolls"/>
    <property type="match status" value="1"/>
</dbReference>
<proteinExistence type="predicted"/>
<organism evidence="2">
    <name type="scientific">Sphingobacterium sp. (strain 21)</name>
    <dbReference type="NCBI Taxonomy" id="743722"/>
    <lineage>
        <taxon>Bacteria</taxon>
        <taxon>Pseudomonadati</taxon>
        <taxon>Bacteroidota</taxon>
        <taxon>Sphingobacteriia</taxon>
        <taxon>Sphingobacteriales</taxon>
        <taxon>Sphingobacteriaceae</taxon>
        <taxon>Sphingobacterium</taxon>
    </lineage>
</organism>
<dbReference type="CDD" id="cd00038">
    <property type="entry name" value="CAP_ED"/>
    <property type="match status" value="1"/>
</dbReference>
<sequence length="196" mass="22950">MAYDVVLKNINKHISLDPDEISYFTSLLKEKKVSKRAMILKDGQVCKEISFVKSGALRAYYRDKTGKESTIMFAITDWWVTDMFCFVNEQPAMLNIEAIEDSVVLQLLKADLDKLYIKIPKFERFFRIIMQNAYIREQLRVIQNLSLPANERYNLFLSKYPDIVEQVKQKQIASYLGITPEFLSMLRRNKSTKNIS</sequence>
<dbReference type="Pfam" id="PF00027">
    <property type="entry name" value="cNMP_binding"/>
    <property type="match status" value="1"/>
</dbReference>
<evidence type="ECO:0000259" key="1">
    <source>
        <dbReference type="Pfam" id="PF00027"/>
    </source>
</evidence>
<dbReference type="AlphaFoldDB" id="F4CBS2"/>